<proteinExistence type="predicted"/>
<dbReference type="SUPFAM" id="SSF46689">
    <property type="entry name" value="Homeodomain-like"/>
    <property type="match status" value="1"/>
</dbReference>
<organism evidence="1 2">
    <name type="scientific">Clostridium aromativorans</name>
    <dbReference type="NCBI Taxonomy" id="2836848"/>
    <lineage>
        <taxon>Bacteria</taxon>
        <taxon>Bacillati</taxon>
        <taxon>Bacillota</taxon>
        <taxon>Clostridia</taxon>
        <taxon>Eubacteriales</taxon>
        <taxon>Clostridiaceae</taxon>
        <taxon>Clostridium</taxon>
    </lineage>
</organism>
<dbReference type="Proteomes" id="UP001165422">
    <property type="component" value="Unassembled WGS sequence"/>
</dbReference>
<evidence type="ECO:0000313" key="2">
    <source>
        <dbReference type="Proteomes" id="UP001165422"/>
    </source>
</evidence>
<gene>
    <name evidence="1" type="ORF">LN736_18490</name>
</gene>
<dbReference type="RefSeq" id="WP_179978543.1">
    <property type="nucleotide sequence ID" value="NZ_JAJJPB010000054.1"/>
</dbReference>
<sequence length="59" mass="6847">MSGNGKRYNTEFRADAVRLVVEEGRFVNSVSNDLGINEQTLKNWFRLLVFSSTKFWSKC</sequence>
<protein>
    <submittedName>
        <fullName evidence="1">Transposase</fullName>
    </submittedName>
</protein>
<evidence type="ECO:0000313" key="1">
    <source>
        <dbReference type="EMBL" id="MCC9296821.1"/>
    </source>
</evidence>
<name>A0ABS8NAY7_9CLOT</name>
<dbReference type="Pfam" id="PF01527">
    <property type="entry name" value="HTH_Tnp_1"/>
    <property type="match status" value="1"/>
</dbReference>
<dbReference type="Gene3D" id="1.10.10.60">
    <property type="entry name" value="Homeodomain-like"/>
    <property type="match status" value="1"/>
</dbReference>
<dbReference type="EMBL" id="JAJJPB010000054">
    <property type="protein sequence ID" value="MCC9296821.1"/>
    <property type="molecule type" value="Genomic_DNA"/>
</dbReference>
<keyword evidence="2" id="KW-1185">Reference proteome</keyword>
<dbReference type="InterPro" id="IPR002514">
    <property type="entry name" value="Transposase_8"/>
</dbReference>
<reference evidence="1" key="1">
    <citation type="submission" date="2021-11" db="EMBL/GenBank/DDBJ databases">
        <authorList>
            <person name="Qingchun L."/>
            <person name="Dong Z."/>
            <person name="Zongwei Q."/>
            <person name="Jia Z."/>
            <person name="Duotao L."/>
        </authorList>
    </citation>
    <scope>NUCLEOTIDE SEQUENCE</scope>
    <source>
        <strain evidence="1">WLY-B-L2</strain>
    </source>
</reference>
<accession>A0ABS8NAY7</accession>
<dbReference type="InterPro" id="IPR009057">
    <property type="entry name" value="Homeodomain-like_sf"/>
</dbReference>
<comment type="caution">
    <text evidence="1">The sequence shown here is derived from an EMBL/GenBank/DDBJ whole genome shotgun (WGS) entry which is preliminary data.</text>
</comment>